<gene>
    <name evidence="2" type="ORF">CF651_19120</name>
</gene>
<organism evidence="2 3">
    <name type="scientific">Paenibacillus rigui</name>
    <dbReference type="NCBI Taxonomy" id="554312"/>
    <lineage>
        <taxon>Bacteria</taxon>
        <taxon>Bacillati</taxon>
        <taxon>Bacillota</taxon>
        <taxon>Bacilli</taxon>
        <taxon>Bacillales</taxon>
        <taxon>Paenibacillaceae</taxon>
        <taxon>Paenibacillus</taxon>
    </lineage>
</organism>
<protein>
    <recommendedName>
        <fullName evidence="4">Holin</fullName>
    </recommendedName>
</protein>
<keyword evidence="1" id="KW-0812">Transmembrane</keyword>
<dbReference type="OrthoDB" id="2926490at2"/>
<dbReference type="Proteomes" id="UP000215509">
    <property type="component" value="Unassembled WGS sequence"/>
</dbReference>
<dbReference type="RefSeq" id="WP_094016475.1">
    <property type="nucleotide sequence ID" value="NZ_NMQW01000027.1"/>
</dbReference>
<dbReference type="AlphaFoldDB" id="A0A229UNZ4"/>
<reference evidence="2 3" key="1">
    <citation type="submission" date="2017-07" db="EMBL/GenBank/DDBJ databases">
        <title>Genome sequencing and assembly of Paenibacillus rigui.</title>
        <authorList>
            <person name="Mayilraj S."/>
        </authorList>
    </citation>
    <scope>NUCLEOTIDE SEQUENCE [LARGE SCALE GENOMIC DNA]</scope>
    <source>
        <strain evidence="2 3">JCM 16352</strain>
    </source>
</reference>
<evidence type="ECO:0008006" key="4">
    <source>
        <dbReference type="Google" id="ProtNLM"/>
    </source>
</evidence>
<keyword evidence="1" id="KW-1133">Transmembrane helix</keyword>
<name>A0A229UNZ4_9BACL</name>
<evidence type="ECO:0000313" key="3">
    <source>
        <dbReference type="Proteomes" id="UP000215509"/>
    </source>
</evidence>
<sequence>MTDDMILQLAAIVAAYVGVGKTLGINPKYSPLIAIAIAAVFVLVPDSMQKTITSISVIGLTASGAYSYVKNSDGGKSNGKGI</sequence>
<dbReference type="EMBL" id="NMQW01000027">
    <property type="protein sequence ID" value="OXM84619.1"/>
    <property type="molecule type" value="Genomic_DNA"/>
</dbReference>
<evidence type="ECO:0000313" key="2">
    <source>
        <dbReference type="EMBL" id="OXM84619.1"/>
    </source>
</evidence>
<keyword evidence="3" id="KW-1185">Reference proteome</keyword>
<feature type="transmembrane region" description="Helical" evidence="1">
    <location>
        <begin position="29"/>
        <end position="45"/>
    </location>
</feature>
<accession>A0A229UNZ4</accession>
<keyword evidence="1" id="KW-0472">Membrane</keyword>
<proteinExistence type="predicted"/>
<comment type="caution">
    <text evidence="2">The sequence shown here is derived from an EMBL/GenBank/DDBJ whole genome shotgun (WGS) entry which is preliminary data.</text>
</comment>
<feature type="transmembrane region" description="Helical" evidence="1">
    <location>
        <begin position="51"/>
        <end position="69"/>
    </location>
</feature>
<evidence type="ECO:0000256" key="1">
    <source>
        <dbReference type="SAM" id="Phobius"/>
    </source>
</evidence>